<dbReference type="Pfam" id="PF17884">
    <property type="entry name" value="DUF5591"/>
    <property type="match status" value="1"/>
</dbReference>
<dbReference type="SUPFAM" id="SSF52141">
    <property type="entry name" value="Uracil-DNA glycosylase-like"/>
    <property type="match status" value="1"/>
</dbReference>
<proteinExistence type="predicted"/>
<dbReference type="Proteomes" id="UP000196877">
    <property type="component" value="Chromosome"/>
</dbReference>
<keyword evidence="4" id="KW-1185">Reference proteome</keyword>
<evidence type="ECO:0000313" key="3">
    <source>
        <dbReference type="EMBL" id="ASB88878.1"/>
    </source>
</evidence>
<dbReference type="Gene3D" id="3.40.50.10630">
    <property type="entry name" value="Uracil-DNA glycosylase-like"/>
    <property type="match status" value="1"/>
</dbReference>
<evidence type="ECO:0000313" key="4">
    <source>
        <dbReference type="Proteomes" id="UP000196877"/>
    </source>
</evidence>
<dbReference type="EMBL" id="CP021920">
    <property type="protein sequence ID" value="ASB88878.1"/>
    <property type="molecule type" value="Genomic_DNA"/>
</dbReference>
<sequence>MSATYPNFPEYKLKNVYKGETTFKRGATRDHIFHEEFEEWQRFFCSGEYAPPAGKDIALFHVCTWAKPYDFSYIGKKIRQVTNQYERIHPIILSNAGVIPYEYQMNPTFCAYDWIQMGDLSKEEHLRLKKLYQHSLSNRIKNYLTSKQKDYKAVIHYCMPIRDSIVSDIHHFCAEIGVPYFHTPEVETFRNSKDVLAKLKDFGEFYILDPVLKDLENTLKKVSSID</sequence>
<organism evidence="3 4">
    <name type="scientific">Bacillus sonorensis</name>
    <dbReference type="NCBI Taxonomy" id="119858"/>
    <lineage>
        <taxon>Bacteria</taxon>
        <taxon>Bacillati</taxon>
        <taxon>Bacillota</taxon>
        <taxon>Bacilli</taxon>
        <taxon>Bacillales</taxon>
        <taxon>Bacillaceae</taxon>
        <taxon>Bacillus</taxon>
    </lineage>
</organism>
<evidence type="ECO:0000256" key="1">
    <source>
        <dbReference type="ARBA" id="ARBA00022694"/>
    </source>
</evidence>
<keyword evidence="1" id="KW-0819">tRNA processing</keyword>
<dbReference type="GeneID" id="92853684"/>
<reference evidence="3 4" key="1">
    <citation type="submission" date="2017-06" db="EMBL/GenBank/DDBJ databases">
        <title>Genome sequence of Bacillus sonorensis strain SRCM101395.</title>
        <authorList>
            <person name="Cho S.H."/>
        </authorList>
    </citation>
    <scope>NUCLEOTIDE SEQUENCE [LARGE SCALE GENOMIC DNA]</scope>
    <source>
        <strain evidence="3 4">SRCM101395</strain>
    </source>
</reference>
<name>A0ABM6LHW0_9BACI</name>
<evidence type="ECO:0000259" key="2">
    <source>
        <dbReference type="Pfam" id="PF17884"/>
    </source>
</evidence>
<dbReference type="InterPro" id="IPR036895">
    <property type="entry name" value="Uracil-DNA_glycosylase-like_sf"/>
</dbReference>
<dbReference type="InterPro" id="IPR040777">
    <property type="entry name" value="DUF5591"/>
</dbReference>
<protein>
    <recommendedName>
        <fullName evidence="2">DUF5591 domain-containing protein</fullName>
    </recommendedName>
</protein>
<gene>
    <name evidence="3" type="ORF">S101395_02370</name>
</gene>
<dbReference type="RefSeq" id="WP_006636241.1">
    <property type="nucleotide sequence ID" value="NZ_BORD01000005.1"/>
</dbReference>
<feature type="domain" description="DUF5591" evidence="2">
    <location>
        <begin position="48"/>
        <end position="159"/>
    </location>
</feature>
<accession>A0ABM6LHW0</accession>